<dbReference type="InterPro" id="IPR000160">
    <property type="entry name" value="GGDEF_dom"/>
</dbReference>
<feature type="domain" description="GGDEF" evidence="2">
    <location>
        <begin position="364"/>
        <end position="497"/>
    </location>
</feature>
<evidence type="ECO:0000256" key="1">
    <source>
        <dbReference type="SAM" id="Phobius"/>
    </source>
</evidence>
<keyword evidence="1" id="KW-1133">Transmembrane helix</keyword>
<feature type="transmembrane region" description="Helical" evidence="1">
    <location>
        <begin position="28"/>
        <end position="49"/>
    </location>
</feature>
<dbReference type="Proteomes" id="UP000659172">
    <property type="component" value="Unassembled WGS sequence"/>
</dbReference>
<dbReference type="InterPro" id="IPR043128">
    <property type="entry name" value="Rev_trsase/Diguanyl_cyclase"/>
</dbReference>
<protein>
    <submittedName>
        <fullName evidence="3">Diguanylate cyclase</fullName>
    </submittedName>
</protein>
<dbReference type="SUPFAM" id="SSF55073">
    <property type="entry name" value="Nucleotide cyclase"/>
    <property type="match status" value="1"/>
</dbReference>
<accession>A0ABX2QH31</accession>
<dbReference type="Pfam" id="PF00990">
    <property type="entry name" value="GGDEF"/>
    <property type="match status" value="1"/>
</dbReference>
<dbReference type="InterPro" id="IPR052163">
    <property type="entry name" value="DGC-Regulatory_Protein"/>
</dbReference>
<dbReference type="EMBL" id="JABXYK010000011">
    <property type="protein sequence ID" value="NVP57087.1"/>
    <property type="molecule type" value="Genomic_DNA"/>
</dbReference>
<keyword evidence="1" id="KW-0472">Membrane</keyword>
<proteinExistence type="predicted"/>
<keyword evidence="1" id="KW-0812">Transmembrane</keyword>
<dbReference type="PROSITE" id="PS50887">
    <property type="entry name" value="GGDEF"/>
    <property type="match status" value="1"/>
</dbReference>
<evidence type="ECO:0000259" key="2">
    <source>
        <dbReference type="PROSITE" id="PS50887"/>
    </source>
</evidence>
<organism evidence="3 4">
    <name type="scientific">Mycoplana rhizolycopersici</name>
    <dbReference type="NCBI Taxonomy" id="2746702"/>
    <lineage>
        <taxon>Bacteria</taxon>
        <taxon>Pseudomonadati</taxon>
        <taxon>Pseudomonadota</taxon>
        <taxon>Alphaproteobacteria</taxon>
        <taxon>Hyphomicrobiales</taxon>
        <taxon>Rhizobiaceae</taxon>
        <taxon>Mycoplana</taxon>
    </lineage>
</organism>
<dbReference type="PANTHER" id="PTHR46663">
    <property type="entry name" value="DIGUANYLATE CYCLASE DGCT-RELATED"/>
    <property type="match status" value="1"/>
</dbReference>
<dbReference type="InterPro" id="IPR029787">
    <property type="entry name" value="Nucleotide_cyclase"/>
</dbReference>
<dbReference type="NCBIfam" id="TIGR00254">
    <property type="entry name" value="GGDEF"/>
    <property type="match status" value="1"/>
</dbReference>
<reference evidence="3 4" key="1">
    <citation type="submission" date="2020-06" db="EMBL/GenBank/DDBJ databases">
        <title>Rhizobium sp.nov. isolated from the tomato plant.</title>
        <authorList>
            <person name="Thin K.K."/>
            <person name="Zhang X."/>
            <person name="He S."/>
        </authorList>
    </citation>
    <scope>NUCLEOTIDE SEQUENCE [LARGE SCALE GENOMIC DNA]</scope>
    <source>
        <strain evidence="3 4">DBTS2</strain>
    </source>
</reference>
<evidence type="ECO:0000313" key="4">
    <source>
        <dbReference type="Proteomes" id="UP000659172"/>
    </source>
</evidence>
<dbReference type="PANTHER" id="PTHR46663:SF2">
    <property type="entry name" value="GGDEF DOMAIN-CONTAINING PROTEIN"/>
    <property type="match status" value="1"/>
</dbReference>
<dbReference type="SMART" id="SM00267">
    <property type="entry name" value="GGDEF"/>
    <property type="match status" value="1"/>
</dbReference>
<name>A0ABX2QH31_9HYPH</name>
<comment type="caution">
    <text evidence="3">The sequence shown here is derived from an EMBL/GenBank/DDBJ whole genome shotgun (WGS) entry which is preliminary data.</text>
</comment>
<dbReference type="RefSeq" id="WP_176951062.1">
    <property type="nucleotide sequence ID" value="NZ_JABXYK010000011.1"/>
</dbReference>
<keyword evidence="4" id="KW-1185">Reference proteome</keyword>
<dbReference type="CDD" id="cd01949">
    <property type="entry name" value="GGDEF"/>
    <property type="match status" value="1"/>
</dbReference>
<feature type="transmembrane region" description="Helical" evidence="1">
    <location>
        <begin position="292"/>
        <end position="317"/>
    </location>
</feature>
<sequence>MTARMSVGMGMSDLVIELGAQRRRRMKITIGIAAVAIVALFACANFLVLEYSVRQANDFVAATEKTLVKNEFRHQIEQVVLYQSGISFWDKSFDELGTGTVSEIFVRRDLRHFMRADSGFSWMVFATSAGGPLFAMRDGRVVEAETSGNLLYWIIDLTKRAETSYYEALRRTRDGWNLDRPKASDDLLSPSIPRISATGMRMIEGTMSIVVVQAVVPRRLFIPDHRKTPVLMITVKPMTAEMLQRSQQRLGLTDLGFSPITLVDDDLLTTGVGGDSFNPMVASWRPNRPGSFVWTMALPQITALVAIFVAVMGFVAWKFSSLVRALERSEARNARLARHDALTGALNRSGFEEVVRGLVAKAIEPFAVIAVDLDRFKEVNDSHGHAAGDAVLKAITKRFQTRIGARGTLARLGGDEFAVVMPGEGDPAVILALAQALVRDAQVPIPFAGQLLGVGGSAGAAMFPEHGRTLDGFMQMADHALYEAKNGGRNRAIFAGAEFGKDDPNSNTQAA</sequence>
<gene>
    <name evidence="3" type="ORF">HV823_17665</name>
</gene>
<dbReference type="Gene3D" id="3.30.70.270">
    <property type="match status" value="1"/>
</dbReference>
<evidence type="ECO:0000313" key="3">
    <source>
        <dbReference type="EMBL" id="NVP57087.1"/>
    </source>
</evidence>